<dbReference type="InterPro" id="IPR036986">
    <property type="entry name" value="S4_RNA-bd_sf"/>
</dbReference>
<dbReference type="GO" id="GO:0005524">
    <property type="term" value="F:ATP binding"/>
    <property type="evidence" value="ECO:0007669"/>
    <property type="project" value="UniProtKB-KW"/>
</dbReference>
<dbReference type="PRINTS" id="PR01040">
    <property type="entry name" value="TRNASYNTHTYR"/>
</dbReference>
<evidence type="ECO:0000256" key="7">
    <source>
        <dbReference type="ARBA" id="ARBA00048248"/>
    </source>
</evidence>
<comment type="similarity">
    <text evidence="9">Belongs to the class-I aminoacyl-tRNA synthetase family.</text>
</comment>
<dbReference type="InterPro" id="IPR014729">
    <property type="entry name" value="Rossmann-like_a/b/a_fold"/>
</dbReference>
<dbReference type="GO" id="GO:0004831">
    <property type="term" value="F:tyrosine-tRNA ligase activity"/>
    <property type="evidence" value="ECO:0007669"/>
    <property type="project" value="UniProtKB-UniRule"/>
</dbReference>
<dbReference type="InterPro" id="IPR002305">
    <property type="entry name" value="aa-tRNA-synth_Ic"/>
</dbReference>
<dbReference type="SUPFAM" id="SSF52374">
    <property type="entry name" value="Nucleotidylyl transferase"/>
    <property type="match status" value="1"/>
</dbReference>
<keyword evidence="2 9" id="KW-0436">Ligase</keyword>
<dbReference type="Proteomes" id="UP000033815">
    <property type="component" value="Unassembled WGS sequence"/>
</dbReference>
<proteinExistence type="inferred from homology"/>
<comment type="caution">
    <text evidence="10">The sequence shown here is derived from an EMBL/GenBank/DDBJ whole genome shotgun (WGS) entry which is preliminary data.</text>
</comment>
<keyword evidence="3 9" id="KW-0547">Nucleotide-binding</keyword>
<dbReference type="InterPro" id="IPR024088">
    <property type="entry name" value="Tyr-tRNA-ligase_bac-type"/>
</dbReference>
<dbReference type="GO" id="GO:0006437">
    <property type="term" value="P:tyrosyl-tRNA aminoacylation"/>
    <property type="evidence" value="ECO:0007669"/>
    <property type="project" value="UniProtKB-UniRule"/>
</dbReference>
<dbReference type="GO" id="GO:0005829">
    <property type="term" value="C:cytosol"/>
    <property type="evidence" value="ECO:0007669"/>
    <property type="project" value="TreeGrafter"/>
</dbReference>
<dbReference type="NCBIfam" id="TIGR00234">
    <property type="entry name" value="tyrS"/>
    <property type="match status" value="1"/>
</dbReference>
<organism evidence="10 11">
    <name type="scientific">Candidatus Nomurabacteria bacterium GW2011_GWB1_44_12</name>
    <dbReference type="NCBI Taxonomy" id="1618748"/>
    <lineage>
        <taxon>Bacteria</taxon>
        <taxon>Candidatus Nomuraibacteriota</taxon>
    </lineage>
</organism>
<dbReference type="Gene3D" id="3.40.50.620">
    <property type="entry name" value="HUPs"/>
    <property type="match status" value="1"/>
</dbReference>
<sequence length="393" mass="44519">MTNDEKIEEILTRGVAEVIHLDTLRAKLLSGKKLRIKFGIDPTSPNIHLGRATAIWKLRDLQDLGHTIVFIIGDFTGIIGDTSDKESERPMLSRETVEENLATYFEQAGKILDMEKVEKHRNTEWLEPLTYSEITEHAEVFSLSDFISRENIKVRLDKGLRVSLRELLYPLMQGYDSVAVNADIEIGGTDQKFNMLSGRKLQEHFKKEPQSILMLDIIEGLDGRKMSSSWGNTINLADTANDMFGKVMSLRDELIVKYFINATRVPLSKADEAEASLGRGENPRDVKLQLAEEIVSMYYGKDEAKRAREAFLSTFQKKEIPEGIEEIKGEGKLGELLKAKEIVSSMTDWRRLVEEGAVKRLIEGGEEEKITDDTILATPGVYKIGKRRFVKII</sequence>
<dbReference type="Pfam" id="PF00579">
    <property type="entry name" value="tRNA-synt_1b"/>
    <property type="match status" value="1"/>
</dbReference>
<accession>A0A837I808</accession>
<keyword evidence="4 9" id="KW-0067">ATP-binding</keyword>
<comment type="catalytic activity">
    <reaction evidence="7">
        <text>tRNA(Tyr) + L-tyrosine + ATP = L-tyrosyl-tRNA(Tyr) + AMP + diphosphate + H(+)</text>
        <dbReference type="Rhea" id="RHEA:10220"/>
        <dbReference type="Rhea" id="RHEA-COMP:9706"/>
        <dbReference type="Rhea" id="RHEA-COMP:9707"/>
        <dbReference type="ChEBI" id="CHEBI:15378"/>
        <dbReference type="ChEBI" id="CHEBI:30616"/>
        <dbReference type="ChEBI" id="CHEBI:33019"/>
        <dbReference type="ChEBI" id="CHEBI:58315"/>
        <dbReference type="ChEBI" id="CHEBI:78442"/>
        <dbReference type="ChEBI" id="CHEBI:78536"/>
        <dbReference type="ChEBI" id="CHEBI:456215"/>
        <dbReference type="EC" id="6.1.1.1"/>
    </reaction>
</comment>
<evidence type="ECO:0000256" key="5">
    <source>
        <dbReference type="ARBA" id="ARBA00022917"/>
    </source>
</evidence>
<dbReference type="PANTHER" id="PTHR11766">
    <property type="entry name" value="TYROSYL-TRNA SYNTHETASE"/>
    <property type="match status" value="1"/>
</dbReference>
<reference evidence="10 11" key="1">
    <citation type="journal article" date="2015" name="Nature">
        <title>rRNA introns, odd ribosomes, and small enigmatic genomes across a large radiation of phyla.</title>
        <authorList>
            <person name="Brown C.T."/>
            <person name="Hug L.A."/>
            <person name="Thomas B.C."/>
            <person name="Sharon I."/>
            <person name="Castelle C.J."/>
            <person name="Singh A."/>
            <person name="Wilkins M.J."/>
            <person name="Williams K.H."/>
            <person name="Banfield J.F."/>
        </authorList>
    </citation>
    <scope>NUCLEOTIDE SEQUENCE [LARGE SCALE GENOMIC DNA]</scope>
</reference>
<dbReference type="PANTHER" id="PTHR11766:SF1">
    <property type="entry name" value="TYROSINE--TRNA LIGASE"/>
    <property type="match status" value="1"/>
</dbReference>
<dbReference type="InterPro" id="IPR002307">
    <property type="entry name" value="Tyr-tRNA-ligase"/>
</dbReference>
<keyword evidence="6 9" id="KW-0030">Aminoacyl-tRNA synthetase</keyword>
<evidence type="ECO:0000256" key="6">
    <source>
        <dbReference type="ARBA" id="ARBA00023146"/>
    </source>
</evidence>
<evidence type="ECO:0000313" key="11">
    <source>
        <dbReference type="Proteomes" id="UP000033815"/>
    </source>
</evidence>
<protein>
    <recommendedName>
        <fullName evidence="1 8">Tyrosine--tRNA ligase</fullName>
        <ecNumber evidence="1 8">6.1.1.1</ecNumber>
    </recommendedName>
</protein>
<evidence type="ECO:0000256" key="8">
    <source>
        <dbReference type="NCBIfam" id="TIGR00234"/>
    </source>
</evidence>
<evidence type="ECO:0000256" key="2">
    <source>
        <dbReference type="ARBA" id="ARBA00022598"/>
    </source>
</evidence>
<keyword evidence="5 9" id="KW-0648">Protein biosynthesis</keyword>
<evidence type="ECO:0000256" key="1">
    <source>
        <dbReference type="ARBA" id="ARBA00013160"/>
    </source>
</evidence>
<dbReference type="AlphaFoldDB" id="A0A837I808"/>
<dbReference type="Gene3D" id="3.10.290.10">
    <property type="entry name" value="RNA-binding S4 domain"/>
    <property type="match status" value="1"/>
</dbReference>
<gene>
    <name evidence="10" type="ORF">UW25_C0004G0277</name>
</gene>
<name>A0A837I808_9BACT</name>
<evidence type="ECO:0000256" key="4">
    <source>
        <dbReference type="ARBA" id="ARBA00022840"/>
    </source>
</evidence>
<dbReference type="EC" id="6.1.1.1" evidence="1 8"/>
<dbReference type="EMBL" id="LCHP01000004">
    <property type="protein sequence ID" value="KKT36949.1"/>
    <property type="molecule type" value="Genomic_DNA"/>
</dbReference>
<dbReference type="Gene3D" id="1.10.240.10">
    <property type="entry name" value="Tyrosyl-Transfer RNA Synthetase"/>
    <property type="match status" value="1"/>
</dbReference>
<evidence type="ECO:0000256" key="3">
    <source>
        <dbReference type="ARBA" id="ARBA00022741"/>
    </source>
</evidence>
<dbReference type="GO" id="GO:0003723">
    <property type="term" value="F:RNA binding"/>
    <property type="evidence" value="ECO:0007669"/>
    <property type="project" value="InterPro"/>
</dbReference>
<evidence type="ECO:0000256" key="9">
    <source>
        <dbReference type="RuleBase" id="RU363036"/>
    </source>
</evidence>
<evidence type="ECO:0000313" key="10">
    <source>
        <dbReference type="EMBL" id="KKT36949.1"/>
    </source>
</evidence>